<proteinExistence type="predicted"/>
<name>A0A1H7PQ51_AQUAM</name>
<dbReference type="Pfam" id="PF13585">
    <property type="entry name" value="CHU_C"/>
    <property type="match status" value="1"/>
</dbReference>
<dbReference type="Proteomes" id="UP000198521">
    <property type="component" value="Unassembled WGS sequence"/>
</dbReference>
<sequence length="826" mass="89657">MVKELHFTLLLFILCFNGYTQNEPTDCINSIIVCGNTNLELNSNGVGTNDFALPGNFPPDCAFAESQSLWIKVDIVQSGTLAFTITPESSNAGEDYDFAVYGPNVTCSTLGTSIRCSSTNPTAAGVSTLTGLNDTETETSEGPGGEGNGFVRSIDALAGEEYYILIDNFSQNGGFDLEFTGTAQLPDSPQNDSGTSTNLDLTECDIITDTNDGMTNFDLESNTSAILGSQINTIVTYHASEEDASLGNGALTSPYLSTQNNQTIYVRIENTVTECFVVDTFILITDPGPPIITPTPFIVCDTDDDGDDTNGFVSFLLNNKDSEILNGLNPTDYTLTYHISQSDADTGANIIDKTTPYTNISNPQTIFVRVQENASLLCLSTINFELRVNPLPIANASNLVQCDEYNDPTDGITLFNLNQAIDQITGSGTDRTITFFEDLTAANMGAPSIMNIDTYQNSSTNQQLFVRVTDDNNNCFRISTLDLQVSITSASNASLTICDDDGIEDGFREFDLTLANAQVLFNINNPNLSVAYYQNINDALSETNSVTSYTNITAGTQGIDIVYARVEDNLNQCYGINQVALFVNSLPDIEEQEDVILCQNENIIVDAGLQTGSNSNDFDYLWSTGETSETTNVTQDGVYEVIVTNQITGCSKNRIVNVALSGPAIIIDPIEINDASDTNAVTINVSGPGDYEYAIVYNNANIRTYQDSSTFIDVPPGFHTVYVRDKNGCQPETTQDISVVGFPKYFTPNGDGFHETWNIGGISSQVLGNSIIYIFDRSGKLLKQLVPSGNGWDGTYGGTLMPSSEYWYRVELSDGRIRKGSFSLIR</sequence>
<evidence type="ECO:0000256" key="1">
    <source>
        <dbReference type="SAM" id="MobiDB-lite"/>
    </source>
</evidence>
<reference evidence="2 3" key="1">
    <citation type="submission" date="2016-10" db="EMBL/GenBank/DDBJ databases">
        <authorList>
            <person name="de Groot N.N."/>
        </authorList>
    </citation>
    <scope>NUCLEOTIDE SEQUENCE [LARGE SCALE GENOMIC DNA]</scope>
    <source>
        <strain evidence="2 3">DSM 25232</strain>
    </source>
</reference>
<organism evidence="2 3">
    <name type="scientific">Aquimarina amphilecti</name>
    <dbReference type="NCBI Taxonomy" id="1038014"/>
    <lineage>
        <taxon>Bacteria</taxon>
        <taxon>Pseudomonadati</taxon>
        <taxon>Bacteroidota</taxon>
        <taxon>Flavobacteriia</taxon>
        <taxon>Flavobacteriales</taxon>
        <taxon>Flavobacteriaceae</taxon>
        <taxon>Aquimarina</taxon>
    </lineage>
</organism>
<feature type="region of interest" description="Disordered" evidence="1">
    <location>
        <begin position="127"/>
        <end position="148"/>
    </location>
</feature>
<dbReference type="InterPro" id="IPR026341">
    <property type="entry name" value="T9SS_type_B"/>
</dbReference>
<dbReference type="EMBL" id="FOAB01000004">
    <property type="protein sequence ID" value="SEL37706.1"/>
    <property type="molecule type" value="Genomic_DNA"/>
</dbReference>
<dbReference type="AlphaFoldDB" id="A0A1H7PQ51"/>
<keyword evidence="3" id="KW-1185">Reference proteome</keyword>
<dbReference type="NCBIfam" id="TIGR04131">
    <property type="entry name" value="Bac_Flav_CTERM"/>
    <property type="match status" value="1"/>
</dbReference>
<protein>
    <submittedName>
        <fullName evidence="2">Gliding motility-associated C-terminal domain-containing protein</fullName>
    </submittedName>
</protein>
<accession>A0A1H7PQ51</accession>
<evidence type="ECO:0000313" key="3">
    <source>
        <dbReference type="Proteomes" id="UP000198521"/>
    </source>
</evidence>
<dbReference type="STRING" id="1038014.SAMN04487910_2280"/>
<dbReference type="RefSeq" id="WP_091408372.1">
    <property type="nucleotide sequence ID" value="NZ_FOAB01000004.1"/>
</dbReference>
<gene>
    <name evidence="2" type="ORF">SAMN04487910_2280</name>
</gene>
<dbReference type="OrthoDB" id="9765926at2"/>
<evidence type="ECO:0000313" key="2">
    <source>
        <dbReference type="EMBL" id="SEL37706.1"/>
    </source>
</evidence>